<comment type="catalytic activity">
    <reaction evidence="5">
        <text>O-phospho-L-tyrosyl-[protein] + H2O = L-tyrosyl-[protein] + phosphate</text>
        <dbReference type="Rhea" id="RHEA:10684"/>
        <dbReference type="Rhea" id="RHEA-COMP:10136"/>
        <dbReference type="Rhea" id="RHEA-COMP:20101"/>
        <dbReference type="ChEBI" id="CHEBI:15377"/>
        <dbReference type="ChEBI" id="CHEBI:43474"/>
        <dbReference type="ChEBI" id="CHEBI:46858"/>
        <dbReference type="ChEBI" id="CHEBI:61978"/>
        <dbReference type="EC" id="3.1.3.48"/>
    </reaction>
</comment>
<keyword evidence="6" id="KW-0812">Transmembrane</keyword>
<feature type="domain" description="Tyrosine specific protein phosphatases" evidence="8">
    <location>
        <begin position="553"/>
        <end position="625"/>
    </location>
</feature>
<sequence length="922" mass="104358">MCDQVCESGYYGQNCINQCSINCNVFKSCDRVTGKCYFGCKPGWSGNTCDQVVVCQPGYYGVECKQQCSINCNVTTQCNKVTGQCEGGCKPGWKGSTCNQMCESGYYGKNCSNQCSTNCDMVSSCDKVTGECDGGCNAGWAGIHCNQACSTGFYGKNCSEQCNNNCNETTKCNRFTGDCNGGCKPGWTGITCNDACEKSYYGTNCTNKCRRNCVNASCDHVNGDCINIQFLKDGDSNDIPTLRIIGGSVAALVILIVIIAIFIMYKRIRCSSGGKHDERHTNATEVTMAFSNLYQNLDIHVEDNANVNNSEIKPTLKPRHKRTEVNKSVELKDEDIDIDEKIHEENPYGDFYVNEEPLIDIEIKRLGYVIEEKSKDENDGFKKEYATLLYGEKYSCDIGKRPENIPKNRFKTTFPYDHSRVILASKHADYVNANYIDGSKRKKMYIAAQGPKENTLADFWLMIWQEDVKQVIMLTNLMEGIKWKCVQYWPSIQTTMACGSFTIQLLDEKQYAFYNVRKLEVNNKKHKDDRRIITQYHYIAWPDHGTPEPLCLLLFHDQVTRTNNGSHTGPILVHCSAGIGRTGTYIAIDVLSETGKTHNKINIAEYVKKMRRNRMNMVQTYEQYKTIFLTLHEMFKAQPTVLCTAEFLHKSQTDSSAFKKEFQKLLAVRPLYTEKDYKVTSQFHDLSASVHPLDRYVLFLTSNIPKRGRYINAISVPSFTHQTAFILTNFPTQGGAVDFLRLITDYDSDVVVCLEPLCNMESASKWHPTKTGSKTVNPFTIKLQHEQTTEIKSSKLEITKEGKSDETWSVDMAEPMDSLQANNAKTVSHILSLVSFARNIETEGPITVISRDGATMCGVFCAVYNLIQQLTMDEEIDVFYVVRLLQTRRPELCSSMEEYQLIHEALRRFIRSHAGENVYYNQ</sequence>
<dbReference type="InterPro" id="IPR016130">
    <property type="entry name" value="Tyr_Pase_AS"/>
</dbReference>
<feature type="domain" description="Tyrosine specific protein phosphatases" evidence="8">
    <location>
        <begin position="828"/>
        <end position="900"/>
    </location>
</feature>
<dbReference type="InterPro" id="IPR050348">
    <property type="entry name" value="Protein-Tyr_Phosphatase"/>
</dbReference>
<dbReference type="InterPro" id="IPR000242">
    <property type="entry name" value="PTP_cat"/>
</dbReference>
<dbReference type="Pfam" id="PF00053">
    <property type="entry name" value="EGF_laminin"/>
    <property type="match status" value="1"/>
</dbReference>
<feature type="transmembrane region" description="Helical" evidence="6">
    <location>
        <begin position="244"/>
        <end position="265"/>
    </location>
</feature>
<dbReference type="PANTHER" id="PTHR19134:SF562">
    <property type="entry name" value="PROTEIN-TYROSINE-PHOSPHATASE"/>
    <property type="match status" value="1"/>
</dbReference>
<dbReference type="InterPro" id="IPR003595">
    <property type="entry name" value="Tyr_Pase_cat"/>
</dbReference>
<dbReference type="Gene3D" id="3.90.190.10">
    <property type="entry name" value="Protein tyrosine phosphatase superfamily"/>
    <property type="match status" value="2"/>
</dbReference>
<proteinExistence type="inferred from homology"/>
<keyword evidence="6" id="KW-1133">Transmembrane helix</keyword>
<comment type="similarity">
    <text evidence="1">Belongs to the protein-tyrosine phosphatase family.</text>
</comment>
<evidence type="ECO:0000313" key="10">
    <source>
        <dbReference type="Proteomes" id="UP000005408"/>
    </source>
</evidence>
<dbReference type="Gene3D" id="2.170.300.10">
    <property type="entry name" value="Tie2 ligand-binding domain superfamily"/>
    <property type="match status" value="2"/>
</dbReference>
<evidence type="ECO:0000256" key="6">
    <source>
        <dbReference type="SAM" id="Phobius"/>
    </source>
</evidence>
<dbReference type="Proteomes" id="UP000005408">
    <property type="component" value="Unassembled WGS sequence"/>
</dbReference>
<evidence type="ECO:0000256" key="4">
    <source>
        <dbReference type="ARBA" id="ARBA00022912"/>
    </source>
</evidence>
<dbReference type="SUPFAM" id="SSF52799">
    <property type="entry name" value="(Phosphotyrosine protein) phosphatases II"/>
    <property type="match status" value="2"/>
</dbReference>
<protein>
    <recommendedName>
        <fullName evidence="2">protein-tyrosine-phosphatase</fullName>
        <ecNumber evidence="2">3.1.3.48</ecNumber>
    </recommendedName>
</protein>
<dbReference type="InterPro" id="IPR000387">
    <property type="entry name" value="Tyr_Pase_dom"/>
</dbReference>
<feature type="domain" description="Tyrosine-protein phosphatase" evidence="7">
    <location>
        <begin position="381"/>
        <end position="634"/>
    </location>
</feature>
<keyword evidence="6" id="KW-0472">Membrane</keyword>
<dbReference type="SMART" id="SM00404">
    <property type="entry name" value="PTPc_motif"/>
    <property type="match status" value="2"/>
</dbReference>
<dbReference type="InterPro" id="IPR002049">
    <property type="entry name" value="LE_dom"/>
</dbReference>
<evidence type="ECO:0000259" key="8">
    <source>
        <dbReference type="PROSITE" id="PS50056"/>
    </source>
</evidence>
<keyword evidence="4" id="KW-0904">Protein phosphatase</keyword>
<reference evidence="9" key="1">
    <citation type="submission" date="2022-08" db="UniProtKB">
        <authorList>
            <consortium name="EnsemblMetazoa"/>
        </authorList>
    </citation>
    <scope>IDENTIFICATION</scope>
    <source>
        <strain evidence="9">05x7-T-G4-1.051#20</strain>
    </source>
</reference>
<dbReference type="SMART" id="SM00194">
    <property type="entry name" value="PTPc"/>
    <property type="match status" value="2"/>
</dbReference>
<evidence type="ECO:0000256" key="3">
    <source>
        <dbReference type="ARBA" id="ARBA00022801"/>
    </source>
</evidence>
<dbReference type="CDD" id="cd00055">
    <property type="entry name" value="EGF_Lam"/>
    <property type="match status" value="3"/>
</dbReference>
<dbReference type="FunFam" id="3.90.190.10:FF:000102">
    <property type="entry name" value="Receptor-type tyrosine-protein phosphatase"/>
    <property type="match status" value="1"/>
</dbReference>
<evidence type="ECO:0000259" key="7">
    <source>
        <dbReference type="PROSITE" id="PS50055"/>
    </source>
</evidence>
<accession>A0A8W8P1S8</accession>
<dbReference type="EC" id="3.1.3.48" evidence="2"/>
<organism evidence="9 10">
    <name type="scientific">Magallana gigas</name>
    <name type="common">Pacific oyster</name>
    <name type="synonym">Crassostrea gigas</name>
    <dbReference type="NCBI Taxonomy" id="29159"/>
    <lineage>
        <taxon>Eukaryota</taxon>
        <taxon>Metazoa</taxon>
        <taxon>Spiralia</taxon>
        <taxon>Lophotrochozoa</taxon>
        <taxon>Mollusca</taxon>
        <taxon>Bivalvia</taxon>
        <taxon>Autobranchia</taxon>
        <taxon>Pteriomorphia</taxon>
        <taxon>Ostreida</taxon>
        <taxon>Ostreoidea</taxon>
        <taxon>Ostreidae</taxon>
        <taxon>Magallana</taxon>
    </lineage>
</organism>
<dbReference type="InterPro" id="IPR029021">
    <property type="entry name" value="Prot-tyrosine_phosphatase-like"/>
</dbReference>
<dbReference type="PRINTS" id="PR00700">
    <property type="entry name" value="PRTYPHPHTASE"/>
</dbReference>
<keyword evidence="3" id="KW-0378">Hydrolase</keyword>
<dbReference type="GO" id="GO:0004725">
    <property type="term" value="F:protein tyrosine phosphatase activity"/>
    <property type="evidence" value="ECO:0007669"/>
    <property type="project" value="UniProtKB-EC"/>
</dbReference>
<evidence type="ECO:0000256" key="1">
    <source>
        <dbReference type="ARBA" id="ARBA00009580"/>
    </source>
</evidence>
<dbReference type="PROSITE" id="PS50055">
    <property type="entry name" value="TYR_PHOSPHATASE_PTP"/>
    <property type="match status" value="2"/>
</dbReference>
<dbReference type="Pfam" id="PF00102">
    <property type="entry name" value="Y_phosphatase"/>
    <property type="match status" value="2"/>
</dbReference>
<evidence type="ECO:0000256" key="5">
    <source>
        <dbReference type="ARBA" id="ARBA00051722"/>
    </source>
</evidence>
<dbReference type="AlphaFoldDB" id="A0A8W8P1S8"/>
<dbReference type="EnsemblMetazoa" id="G8247.1">
    <property type="protein sequence ID" value="G8247.1:cds"/>
    <property type="gene ID" value="G8247"/>
</dbReference>
<evidence type="ECO:0000313" key="9">
    <source>
        <dbReference type="EnsemblMetazoa" id="G8247.1:cds"/>
    </source>
</evidence>
<keyword evidence="10" id="KW-1185">Reference proteome</keyword>
<dbReference type="PROSITE" id="PS00383">
    <property type="entry name" value="TYR_PHOSPHATASE_1"/>
    <property type="match status" value="1"/>
</dbReference>
<name>A0A8W8P1S8_MAGGI</name>
<dbReference type="PANTHER" id="PTHR19134">
    <property type="entry name" value="RECEPTOR-TYPE TYROSINE-PROTEIN PHOSPHATASE"/>
    <property type="match status" value="1"/>
</dbReference>
<dbReference type="PROSITE" id="PS50056">
    <property type="entry name" value="TYR_PHOSPHATASE_2"/>
    <property type="match status" value="2"/>
</dbReference>
<evidence type="ECO:0000256" key="2">
    <source>
        <dbReference type="ARBA" id="ARBA00013064"/>
    </source>
</evidence>
<feature type="domain" description="Tyrosine-protein phosphatase" evidence="7">
    <location>
        <begin position="658"/>
        <end position="909"/>
    </location>
</feature>
<dbReference type="CDD" id="cd00047">
    <property type="entry name" value="PTPc"/>
    <property type="match status" value="1"/>
</dbReference>